<feature type="domain" description="F-box" evidence="1">
    <location>
        <begin position="14"/>
        <end position="46"/>
    </location>
</feature>
<dbReference type="GeneID" id="6006253"/>
<evidence type="ECO:0000313" key="3">
    <source>
        <dbReference type="Proteomes" id="UP000001861"/>
    </source>
</evidence>
<dbReference type="CDD" id="cd09917">
    <property type="entry name" value="F-box_SF"/>
    <property type="match status" value="1"/>
</dbReference>
<evidence type="ECO:0000313" key="2">
    <source>
        <dbReference type="EMBL" id="EAU92038.2"/>
    </source>
</evidence>
<reference evidence="2 3" key="1">
    <citation type="journal article" date="2010" name="Proc. Natl. Acad. Sci. U.S.A.">
        <title>Insights into evolution of multicellular fungi from the assembled chromosomes of the mushroom Coprinopsis cinerea (Coprinus cinereus).</title>
        <authorList>
            <person name="Stajich J.E."/>
            <person name="Wilke S.K."/>
            <person name="Ahren D."/>
            <person name="Au C.H."/>
            <person name="Birren B.W."/>
            <person name="Borodovsky M."/>
            <person name="Burns C."/>
            <person name="Canback B."/>
            <person name="Casselton L.A."/>
            <person name="Cheng C.K."/>
            <person name="Deng J."/>
            <person name="Dietrich F.S."/>
            <person name="Fargo D.C."/>
            <person name="Farman M.L."/>
            <person name="Gathman A.C."/>
            <person name="Goldberg J."/>
            <person name="Guigo R."/>
            <person name="Hoegger P.J."/>
            <person name="Hooker J.B."/>
            <person name="Huggins A."/>
            <person name="James T.Y."/>
            <person name="Kamada T."/>
            <person name="Kilaru S."/>
            <person name="Kodira C."/>
            <person name="Kues U."/>
            <person name="Kupfer D."/>
            <person name="Kwan H.S."/>
            <person name="Lomsadze A."/>
            <person name="Li W."/>
            <person name="Lilly W.W."/>
            <person name="Ma L.J."/>
            <person name="Mackey A.J."/>
            <person name="Manning G."/>
            <person name="Martin F."/>
            <person name="Muraguchi H."/>
            <person name="Natvig D.O."/>
            <person name="Palmerini H."/>
            <person name="Ramesh M.A."/>
            <person name="Rehmeyer C.J."/>
            <person name="Roe B.A."/>
            <person name="Shenoy N."/>
            <person name="Stanke M."/>
            <person name="Ter-Hovhannisyan V."/>
            <person name="Tunlid A."/>
            <person name="Velagapudi R."/>
            <person name="Vision T.J."/>
            <person name="Zeng Q."/>
            <person name="Zolan M.E."/>
            <person name="Pukkila P.J."/>
        </authorList>
    </citation>
    <scope>NUCLEOTIDE SEQUENCE [LARGE SCALE GENOMIC DNA]</scope>
    <source>
        <strain evidence="3">Okayama-7 / 130 / ATCC MYA-4618 / FGSC 9003</strain>
    </source>
</reference>
<comment type="caution">
    <text evidence="2">The sequence shown here is derived from an EMBL/GenBank/DDBJ whole genome shotgun (WGS) entry which is preliminary data.</text>
</comment>
<accession>A8N4P7</accession>
<organism evidence="2 3">
    <name type="scientific">Coprinopsis cinerea (strain Okayama-7 / 130 / ATCC MYA-4618 / FGSC 9003)</name>
    <name type="common">Inky cap fungus</name>
    <name type="synonym">Hormographiella aspergillata</name>
    <dbReference type="NCBI Taxonomy" id="240176"/>
    <lineage>
        <taxon>Eukaryota</taxon>
        <taxon>Fungi</taxon>
        <taxon>Dikarya</taxon>
        <taxon>Basidiomycota</taxon>
        <taxon>Agaricomycotina</taxon>
        <taxon>Agaricomycetes</taxon>
        <taxon>Agaricomycetidae</taxon>
        <taxon>Agaricales</taxon>
        <taxon>Agaricineae</taxon>
        <taxon>Psathyrellaceae</taxon>
        <taxon>Coprinopsis</taxon>
    </lineage>
</organism>
<dbReference type="Pfam" id="PF00646">
    <property type="entry name" value="F-box"/>
    <property type="match status" value="1"/>
</dbReference>
<gene>
    <name evidence="2" type="ORF">CC1G_06025</name>
</gene>
<dbReference type="HOGENOM" id="CLU_852620_0_0_1"/>
<sequence>MFAVTERESKFVTKIPYDILEVIMINMNPAHLLKLAATCWHFRQAVALWLRNNTVRLITERGISNTSRLLHAVDRFKCIIAGPDMLGIWFPGLESKTGLHIFVPSSYRAQKEIQVILQDHGFTKDEIQQRLMDDNPYQAKAIYPEFGATVFGVEHWKNTGGLTCYLIMSKFADPLASLAELPNTMFMLGTDGKDAIMMYPRYTLRLEGVSNYDYFGHEVIDECTHYANHGFITWDHDTFSPVTPHSSCGYNIDCLFAIRNSHDHQILRTRLRPADKIEKAMKPTRWPRPLTLWRLRCHDICGNHPFPYDLNANKALYQCNSKIITD</sequence>
<dbReference type="KEGG" id="cci:CC1G_06025"/>
<dbReference type="InterPro" id="IPR001810">
    <property type="entry name" value="F-box_dom"/>
</dbReference>
<dbReference type="AlphaFoldDB" id="A8N4P7"/>
<dbReference type="SUPFAM" id="SSF81383">
    <property type="entry name" value="F-box domain"/>
    <property type="match status" value="1"/>
</dbReference>
<dbReference type="Proteomes" id="UP000001861">
    <property type="component" value="Unassembled WGS sequence"/>
</dbReference>
<proteinExistence type="predicted"/>
<evidence type="ECO:0000259" key="1">
    <source>
        <dbReference type="Pfam" id="PF00646"/>
    </source>
</evidence>
<dbReference type="VEuPathDB" id="FungiDB:CC1G_06025"/>
<name>A8N4P7_COPC7</name>
<dbReference type="InterPro" id="IPR036047">
    <property type="entry name" value="F-box-like_dom_sf"/>
</dbReference>
<dbReference type="InParanoid" id="A8N4P7"/>
<dbReference type="EMBL" id="AACS02000003">
    <property type="protein sequence ID" value="EAU92038.2"/>
    <property type="molecule type" value="Genomic_DNA"/>
</dbReference>
<keyword evidence="3" id="KW-1185">Reference proteome</keyword>
<dbReference type="RefSeq" id="XP_001829816.2">
    <property type="nucleotide sequence ID" value="XM_001829764.2"/>
</dbReference>
<protein>
    <recommendedName>
        <fullName evidence="1">F-box domain-containing protein</fullName>
    </recommendedName>
</protein>